<feature type="domain" description="Nitroreductase" evidence="2">
    <location>
        <begin position="111"/>
        <end position="303"/>
    </location>
</feature>
<organism evidence="3 4">
    <name type="scientific">Sphaerisporangium aureirubrum</name>
    <dbReference type="NCBI Taxonomy" id="1544736"/>
    <lineage>
        <taxon>Bacteria</taxon>
        <taxon>Bacillati</taxon>
        <taxon>Actinomycetota</taxon>
        <taxon>Actinomycetes</taxon>
        <taxon>Streptosporangiales</taxon>
        <taxon>Streptosporangiaceae</taxon>
        <taxon>Sphaerisporangium</taxon>
    </lineage>
</organism>
<dbReference type="PANTHER" id="PTHR23026">
    <property type="entry name" value="NADPH NITROREDUCTASE"/>
    <property type="match status" value="1"/>
</dbReference>
<evidence type="ECO:0000313" key="4">
    <source>
        <dbReference type="Proteomes" id="UP001596137"/>
    </source>
</evidence>
<comment type="caution">
    <text evidence="3">The sequence shown here is derived from an EMBL/GenBank/DDBJ whole genome shotgun (WGS) entry which is preliminary data.</text>
</comment>
<sequence length="322" mass="34980">MTHRLQSVVEAAVWAPSVHNSQPWSFVIEGDEIRVRADDERRSRACDPGGREMLLSCGAAVFTVRTALRALGHRPVVAVLPDPDRPAVLATIRAGEALGPDEHAEIMNAQITRRRTHRAGFAPEPVPEDLLEALAGQAEAEGARLTPAGSDAVVRTLAALTAAAQEVQAGDRAFTLESVRWGRPPGSRHGDGVPAEAYPREPRRTSPHFAQRDYAHGHAWGTGEDRRGETTTGVVALLTTRADDRPAWIAAGQALQRVLLHATAHGVSAAFHTQALEPYHLREFIRQELCGGEYPQMILRLGYTSAESRGVRRPIADVLDEN</sequence>
<feature type="region of interest" description="Disordered" evidence="1">
    <location>
        <begin position="180"/>
        <end position="204"/>
    </location>
</feature>
<gene>
    <name evidence="3" type="ORF">ACFP1K_32115</name>
</gene>
<evidence type="ECO:0000313" key="3">
    <source>
        <dbReference type="EMBL" id="MFC6085850.1"/>
    </source>
</evidence>
<keyword evidence="4" id="KW-1185">Reference proteome</keyword>
<dbReference type="SUPFAM" id="SSF55469">
    <property type="entry name" value="FMN-dependent nitroreductase-like"/>
    <property type="match status" value="2"/>
</dbReference>
<dbReference type="InterPro" id="IPR000415">
    <property type="entry name" value="Nitroreductase-like"/>
</dbReference>
<evidence type="ECO:0000259" key="2">
    <source>
        <dbReference type="Pfam" id="PF00881"/>
    </source>
</evidence>
<proteinExistence type="predicted"/>
<accession>A0ABW1NSM8</accession>
<name>A0ABW1NSM8_9ACTN</name>
<dbReference type="EMBL" id="JBHSRF010000070">
    <property type="protein sequence ID" value="MFC6085850.1"/>
    <property type="molecule type" value="Genomic_DNA"/>
</dbReference>
<reference evidence="4" key="1">
    <citation type="journal article" date="2019" name="Int. J. Syst. Evol. Microbiol.">
        <title>The Global Catalogue of Microorganisms (GCM) 10K type strain sequencing project: providing services to taxonomists for standard genome sequencing and annotation.</title>
        <authorList>
            <consortium name="The Broad Institute Genomics Platform"/>
            <consortium name="The Broad Institute Genome Sequencing Center for Infectious Disease"/>
            <person name="Wu L."/>
            <person name="Ma J."/>
        </authorList>
    </citation>
    <scope>NUCLEOTIDE SEQUENCE [LARGE SCALE GENOMIC DNA]</scope>
    <source>
        <strain evidence="4">JCM 30346</strain>
    </source>
</reference>
<dbReference type="Pfam" id="PF00881">
    <property type="entry name" value="Nitroreductase"/>
    <property type="match status" value="1"/>
</dbReference>
<dbReference type="InterPro" id="IPR050627">
    <property type="entry name" value="Nitroreductase/BluB"/>
</dbReference>
<dbReference type="NCBIfam" id="NF047509">
    <property type="entry name" value="Rv3131_FMN_oxido"/>
    <property type="match status" value="1"/>
</dbReference>
<evidence type="ECO:0000256" key="1">
    <source>
        <dbReference type="SAM" id="MobiDB-lite"/>
    </source>
</evidence>
<protein>
    <submittedName>
        <fullName evidence="3">Acg family FMN-binding oxidoreductase</fullName>
    </submittedName>
</protein>
<dbReference type="PANTHER" id="PTHR23026:SF123">
    <property type="entry name" value="NAD(P)H NITROREDUCTASE RV3131-RELATED"/>
    <property type="match status" value="1"/>
</dbReference>
<dbReference type="Gene3D" id="3.40.109.10">
    <property type="entry name" value="NADH Oxidase"/>
    <property type="match status" value="2"/>
</dbReference>
<dbReference type="InterPro" id="IPR029479">
    <property type="entry name" value="Nitroreductase"/>
</dbReference>
<dbReference type="RefSeq" id="WP_380760422.1">
    <property type="nucleotide sequence ID" value="NZ_JBHSRF010000070.1"/>
</dbReference>
<dbReference type="Proteomes" id="UP001596137">
    <property type="component" value="Unassembled WGS sequence"/>
</dbReference>